<gene>
    <name evidence="2" type="ORF">SAMN02745225_01002</name>
</gene>
<dbReference type="Gene3D" id="3.90.180.10">
    <property type="entry name" value="Medium-chain alcohol dehydrogenases, catalytic domain"/>
    <property type="match status" value="1"/>
</dbReference>
<dbReference type="Gene3D" id="3.40.50.720">
    <property type="entry name" value="NAD(P)-binding Rossmann-like Domain"/>
    <property type="match status" value="1"/>
</dbReference>
<feature type="domain" description="Enoyl reductase (ER)" evidence="1">
    <location>
        <begin position="10"/>
        <end position="305"/>
    </location>
</feature>
<protein>
    <submittedName>
        <fullName evidence="2">NADPH:quinone reductase</fullName>
    </submittedName>
</protein>
<dbReference type="InterPro" id="IPR013154">
    <property type="entry name" value="ADH-like_N"/>
</dbReference>
<dbReference type="AlphaFoldDB" id="A0A1M4UKK3"/>
<dbReference type="InterPro" id="IPR011032">
    <property type="entry name" value="GroES-like_sf"/>
</dbReference>
<dbReference type="InterPro" id="IPR050700">
    <property type="entry name" value="YIM1/Zinc_Alcohol_DH_Fams"/>
</dbReference>
<evidence type="ECO:0000259" key="1">
    <source>
        <dbReference type="SMART" id="SM00829"/>
    </source>
</evidence>
<dbReference type="InterPro" id="IPR020843">
    <property type="entry name" value="ER"/>
</dbReference>
<dbReference type="GO" id="GO:0016491">
    <property type="term" value="F:oxidoreductase activity"/>
    <property type="evidence" value="ECO:0007669"/>
    <property type="project" value="InterPro"/>
</dbReference>
<dbReference type="OrthoDB" id="3175656at2"/>
<dbReference type="EMBL" id="FQUL01000011">
    <property type="protein sequence ID" value="SHE57229.1"/>
    <property type="molecule type" value="Genomic_DNA"/>
</dbReference>
<dbReference type="PANTHER" id="PTHR11695">
    <property type="entry name" value="ALCOHOL DEHYDROGENASE RELATED"/>
    <property type="match status" value="1"/>
</dbReference>
<dbReference type="STRING" id="1121881.SAMN02745225_01002"/>
<dbReference type="PANTHER" id="PTHR11695:SF294">
    <property type="entry name" value="RETICULON-4-INTERACTING PROTEIN 1, MITOCHONDRIAL"/>
    <property type="match status" value="1"/>
</dbReference>
<evidence type="ECO:0000313" key="3">
    <source>
        <dbReference type="Proteomes" id="UP000184295"/>
    </source>
</evidence>
<dbReference type="SMART" id="SM00829">
    <property type="entry name" value="PKS_ER"/>
    <property type="match status" value="1"/>
</dbReference>
<dbReference type="SUPFAM" id="SSF51735">
    <property type="entry name" value="NAD(P)-binding Rossmann-fold domains"/>
    <property type="match status" value="1"/>
</dbReference>
<reference evidence="3" key="1">
    <citation type="submission" date="2016-11" db="EMBL/GenBank/DDBJ databases">
        <authorList>
            <person name="Varghese N."/>
            <person name="Submissions S."/>
        </authorList>
    </citation>
    <scope>NUCLEOTIDE SEQUENCE [LARGE SCALE GENOMIC DNA]</scope>
    <source>
        <strain evidence="3">DSM 19514</strain>
    </source>
</reference>
<dbReference type="Pfam" id="PF08240">
    <property type="entry name" value="ADH_N"/>
    <property type="match status" value="1"/>
</dbReference>
<keyword evidence="3" id="KW-1185">Reference proteome</keyword>
<proteinExistence type="predicted"/>
<name>A0A1M4UKK3_9ACTN</name>
<dbReference type="InterPro" id="IPR036291">
    <property type="entry name" value="NAD(P)-bd_dom_sf"/>
</dbReference>
<dbReference type="SUPFAM" id="SSF50129">
    <property type="entry name" value="GroES-like"/>
    <property type="match status" value="1"/>
</dbReference>
<dbReference type="Pfam" id="PF13602">
    <property type="entry name" value="ADH_zinc_N_2"/>
    <property type="match status" value="1"/>
</dbReference>
<sequence length="308" mass="32819">MRAVFYETFGDPDVLQVGEIADPKVGPDSVLVKVHATSVNPVDWKIMKGYLQSRIDCVLPIVPGWDLSGVVQEVGASVYEFEAGDEVYGYVRMDYVKHGTYASYASVPVRTLAKKPKSLSFLEAGVFPLAGLTAYQGLVRHLALRQGETVLVSGGAGGVGVFAIQIAQKLGARVVATASEHNFDLLRSLGAAPVPYGEEFVGAMADLGVDRVDAFFDLYGGQGLQAGLSFLGDKSRVASVADSSVREHGGRYVFVRPSKDDLDALSVLSESGDLKALVSHNFPFEKSAEAFELSMQGHVSGKVGITLV</sequence>
<evidence type="ECO:0000313" key="2">
    <source>
        <dbReference type="EMBL" id="SHE57229.1"/>
    </source>
</evidence>
<dbReference type="Proteomes" id="UP000184295">
    <property type="component" value="Unassembled WGS sequence"/>
</dbReference>
<accession>A0A1M4UKK3</accession>
<dbReference type="CDD" id="cd05289">
    <property type="entry name" value="MDR_like_2"/>
    <property type="match status" value="1"/>
</dbReference>
<dbReference type="RefSeq" id="WP_072789479.1">
    <property type="nucleotide sequence ID" value="NZ_FQUL01000011.1"/>
</dbReference>
<organism evidence="2 3">
    <name type="scientific">Ferrithrix thermotolerans DSM 19514</name>
    <dbReference type="NCBI Taxonomy" id="1121881"/>
    <lineage>
        <taxon>Bacteria</taxon>
        <taxon>Bacillati</taxon>
        <taxon>Actinomycetota</taxon>
        <taxon>Acidimicrobiia</taxon>
        <taxon>Acidimicrobiales</taxon>
        <taxon>Acidimicrobiaceae</taxon>
        <taxon>Ferrithrix</taxon>
    </lineage>
</organism>